<keyword evidence="1" id="KW-0812">Transmembrane</keyword>
<keyword evidence="1" id="KW-0472">Membrane</keyword>
<evidence type="ECO:0000313" key="2">
    <source>
        <dbReference type="EMBL" id="QYD68243.1"/>
    </source>
</evidence>
<evidence type="ECO:0000313" key="3">
    <source>
        <dbReference type="Proteomes" id="UP000826462"/>
    </source>
</evidence>
<evidence type="ECO:0000256" key="1">
    <source>
        <dbReference type="SAM" id="Phobius"/>
    </source>
</evidence>
<gene>
    <name evidence="2" type="ORF">KZJ38_18560</name>
</gene>
<keyword evidence="3" id="KW-1185">Reference proteome</keyword>
<name>A0ABX8UMN6_9BURK</name>
<dbReference type="EMBL" id="CP080095">
    <property type="protein sequence ID" value="QYD68243.1"/>
    <property type="molecule type" value="Genomic_DNA"/>
</dbReference>
<protein>
    <submittedName>
        <fullName evidence="2">DUF3887 domain-containing protein</fullName>
    </submittedName>
</protein>
<keyword evidence="1" id="KW-1133">Transmembrane helix</keyword>
<accession>A0ABX8UMN6</accession>
<feature type="transmembrane region" description="Helical" evidence="1">
    <location>
        <begin position="20"/>
        <end position="41"/>
    </location>
</feature>
<organism evidence="2 3">
    <name type="scientific">Paraburkholderia edwinii</name>
    <dbReference type="NCBI Taxonomy" id="2861782"/>
    <lineage>
        <taxon>Bacteria</taxon>
        <taxon>Pseudomonadati</taxon>
        <taxon>Pseudomonadota</taxon>
        <taxon>Betaproteobacteria</taxon>
        <taxon>Burkholderiales</taxon>
        <taxon>Burkholderiaceae</taxon>
        <taxon>Paraburkholderia</taxon>
    </lineage>
</organism>
<dbReference type="Proteomes" id="UP000826462">
    <property type="component" value="Chromosome 1"/>
</dbReference>
<sequence length="171" mass="18836">MPENTNKRNVPVLKLRKSKWTIGLVAIVVITGILVAAKVHVRFGRFADDKAAADAAENAMIRQYNERNFDAIYDSASDALKSELSRAQVTDAMKQTFDKYGVIGDDSAAATTCFPYQVRMVRWMKAENGTELTALVTWFVPDGKHAMLVSAQISPGHSSFNPDIVRAHSCS</sequence>
<reference evidence="2 3" key="1">
    <citation type="submission" date="2021-07" db="EMBL/GenBank/DDBJ databases">
        <title>Paraburkholderia edwinii protects Aspergillus sp. from phenazines by acting as a toxin sponge.</title>
        <authorList>
            <person name="Dahlstrom K.M."/>
            <person name="Newman D.K."/>
        </authorList>
    </citation>
    <scope>NUCLEOTIDE SEQUENCE [LARGE SCALE GENOMIC DNA]</scope>
    <source>
        <strain evidence="2 3">Pe01</strain>
    </source>
</reference>
<dbReference type="RefSeq" id="WP_219797636.1">
    <property type="nucleotide sequence ID" value="NZ_CP080095.1"/>
</dbReference>
<proteinExistence type="predicted"/>